<evidence type="ECO:0000313" key="2">
    <source>
        <dbReference type="EMBL" id="KAF7575252.1"/>
    </source>
</evidence>
<sequence length="334" mass="35125">MVAEPLPDERPTETLTEDKEVGTVSVWVLLRVSEPPLYEDPTKEPVDDKEVGTVSVRVLLGVLEPPEIEGDPLDEGPTGGVAEVREADTASVLELVEIPEVPGIDAYSLDEGPAEGVDEDREMDTASVLELAVVAETPGMDGYPLDEGPAEGVRETDTASVLDLVEVPETVGMDGYPLDEDPTEGVAEDTGRASERELDGAAELPDGVAYPLEADSIGPNEVAGEPEDGAFPLDDGPAVDESVKEIGMVFVLRLEDATELPIGVPLEDGPARLVPGDDIVRDTGIDCALLLKSVTEAEGTYPGVVFGEVAELAVEIESELLCEGTVGLPGEVPY</sequence>
<evidence type="ECO:0000256" key="1">
    <source>
        <dbReference type="SAM" id="MobiDB-lite"/>
    </source>
</evidence>
<reference evidence="2 3" key="1">
    <citation type="journal article" date="2018" name="BMC Genomics">
        <title>Comparative genomics of the wheat fungal pathogen Pyrenophora tritici-repentis reveals chromosomal variations and genome plasticity.</title>
        <authorList>
            <person name="Moolhuijzen P."/>
            <person name="See P.T."/>
            <person name="Hane J.K."/>
            <person name="Shi G."/>
            <person name="Liu Z."/>
            <person name="Oliver R.P."/>
            <person name="Moffat C.S."/>
        </authorList>
    </citation>
    <scope>NUCLEOTIDE SEQUENCE [LARGE SCALE GENOMIC DNA]</scope>
    <source>
        <strain evidence="2">M4</strain>
    </source>
</reference>
<dbReference type="KEGG" id="ptrr:90955605"/>
<gene>
    <name evidence="2" type="ORF">PtrM4_068760</name>
</gene>
<feature type="compositionally biased region" description="Acidic residues" evidence="1">
    <location>
        <begin position="177"/>
        <end position="187"/>
    </location>
</feature>
<dbReference type="RefSeq" id="XP_065964460.1">
    <property type="nucleotide sequence ID" value="XM_066105833.1"/>
</dbReference>
<name>A0A834S856_9PLEO</name>
<dbReference type="GeneID" id="90955605"/>
<dbReference type="Proteomes" id="UP000245464">
    <property type="component" value="Chromosome 2"/>
</dbReference>
<dbReference type="EMBL" id="NQIK02000002">
    <property type="protein sequence ID" value="KAF7575252.1"/>
    <property type="molecule type" value="Genomic_DNA"/>
</dbReference>
<feature type="region of interest" description="Disordered" evidence="1">
    <location>
        <begin position="172"/>
        <end position="194"/>
    </location>
</feature>
<proteinExistence type="predicted"/>
<accession>A0A834S856</accession>
<protein>
    <submittedName>
        <fullName evidence="2">Uncharacterized protein</fullName>
    </submittedName>
</protein>
<comment type="caution">
    <text evidence="2">The sequence shown here is derived from an EMBL/GenBank/DDBJ whole genome shotgun (WGS) entry which is preliminary data.</text>
</comment>
<dbReference type="AlphaFoldDB" id="A0A834S856"/>
<evidence type="ECO:0000313" key="3">
    <source>
        <dbReference type="Proteomes" id="UP000245464"/>
    </source>
</evidence>
<organism evidence="2 3">
    <name type="scientific">Pyrenophora tritici-repentis</name>
    <dbReference type="NCBI Taxonomy" id="45151"/>
    <lineage>
        <taxon>Eukaryota</taxon>
        <taxon>Fungi</taxon>
        <taxon>Dikarya</taxon>
        <taxon>Ascomycota</taxon>
        <taxon>Pezizomycotina</taxon>
        <taxon>Dothideomycetes</taxon>
        <taxon>Pleosporomycetidae</taxon>
        <taxon>Pleosporales</taxon>
        <taxon>Pleosporineae</taxon>
        <taxon>Pleosporaceae</taxon>
        <taxon>Pyrenophora</taxon>
    </lineage>
</organism>